<reference evidence="2 3" key="1">
    <citation type="submission" date="2019-08" db="EMBL/GenBank/DDBJ databases">
        <title>Deep-cultivation of Planctomycetes and their phenomic and genomic characterization uncovers novel biology.</title>
        <authorList>
            <person name="Wiegand S."/>
            <person name="Jogler M."/>
            <person name="Boedeker C."/>
            <person name="Pinto D."/>
            <person name="Vollmers J."/>
            <person name="Rivas-Marin E."/>
            <person name="Kohn T."/>
            <person name="Peeters S.H."/>
            <person name="Heuer A."/>
            <person name="Rast P."/>
            <person name="Oberbeckmann S."/>
            <person name="Bunk B."/>
            <person name="Jeske O."/>
            <person name="Meyerdierks A."/>
            <person name="Storesund J.E."/>
            <person name="Kallscheuer N."/>
            <person name="Luecker S."/>
            <person name="Lage O.M."/>
            <person name="Pohl T."/>
            <person name="Merkel B.J."/>
            <person name="Hornburger P."/>
            <person name="Mueller R.-W."/>
            <person name="Bruemmer F."/>
            <person name="Labrenz M."/>
            <person name="Spormann A.M."/>
            <person name="Op den Camp H."/>
            <person name="Overmann J."/>
            <person name="Amann R."/>
            <person name="Jetten M.S.M."/>
            <person name="Mascher T."/>
            <person name="Medema M.H."/>
            <person name="Devos D.P."/>
            <person name="Kaster A.-K."/>
            <person name="Ovreas L."/>
            <person name="Rohde M."/>
            <person name="Galperin M.Y."/>
            <person name="Jogler C."/>
        </authorList>
    </citation>
    <scope>NUCLEOTIDE SEQUENCE [LARGE SCALE GENOMIC DNA]</scope>
    <source>
        <strain evidence="2 3">Pr1d</strain>
    </source>
</reference>
<dbReference type="PRINTS" id="PR00081">
    <property type="entry name" value="GDHRDH"/>
</dbReference>
<evidence type="ECO:0000256" key="1">
    <source>
        <dbReference type="ARBA" id="ARBA00006484"/>
    </source>
</evidence>
<dbReference type="Gene3D" id="3.40.50.720">
    <property type="entry name" value="NAD(P)-binding Rossmann-like Domain"/>
    <property type="match status" value="1"/>
</dbReference>
<dbReference type="AlphaFoldDB" id="A0A5B9QN12"/>
<protein>
    <submittedName>
        <fullName evidence="2">3-oxoacyl-[acyl-carrier-protein] reductase FabG</fullName>
        <ecNumber evidence="2">1.1.1.100</ecNumber>
    </submittedName>
</protein>
<name>A0A5B9QN12_9BACT</name>
<dbReference type="InterPro" id="IPR002347">
    <property type="entry name" value="SDR_fam"/>
</dbReference>
<comment type="similarity">
    <text evidence="1">Belongs to the short-chain dehydrogenases/reductases (SDR) family.</text>
</comment>
<dbReference type="PANTHER" id="PTHR42760">
    <property type="entry name" value="SHORT-CHAIN DEHYDROGENASES/REDUCTASES FAMILY MEMBER"/>
    <property type="match status" value="1"/>
</dbReference>
<gene>
    <name evidence="2" type="primary">fabG_5</name>
    <name evidence="2" type="ORF">Pr1d_28120</name>
</gene>
<dbReference type="EC" id="1.1.1.100" evidence="2"/>
<dbReference type="RefSeq" id="WP_148074017.1">
    <property type="nucleotide sequence ID" value="NZ_CP042913.1"/>
</dbReference>
<dbReference type="OrthoDB" id="248827at2"/>
<accession>A0A5B9QN12</accession>
<dbReference type="Proteomes" id="UP000323917">
    <property type="component" value="Chromosome"/>
</dbReference>
<dbReference type="SUPFAM" id="SSF51735">
    <property type="entry name" value="NAD(P)-binding Rossmann-fold domains"/>
    <property type="match status" value="1"/>
</dbReference>
<keyword evidence="2" id="KW-0560">Oxidoreductase</keyword>
<proteinExistence type="inferred from homology"/>
<dbReference type="InterPro" id="IPR036291">
    <property type="entry name" value="NAD(P)-bd_dom_sf"/>
</dbReference>
<dbReference type="CDD" id="cd05233">
    <property type="entry name" value="SDR_c"/>
    <property type="match status" value="1"/>
</dbReference>
<sequence length="260" mass="27972">MKSSSTESLAHQWALVTGASGGIGGQIARNLAAEGANLILHTHRNATTAKKLADEISELGPRAEVVECDFSDIQKCLDFADAVWQIASLDILVNNAGVDVLTGEAADWSFAKKLEHLWQVDVRATIELSRSFGEKMQERGSGVIINIGWDQAEHGMAGDSGEMFATVKGAVMAFTRSLAKSLSPQVRVNCVAPGWIQTDWGKGASEYWQKRARTESLVDRWGTPDDVANAVRFLTSPAASFINGQILNVNGGWAGTADNR</sequence>
<dbReference type="EMBL" id="CP042913">
    <property type="protein sequence ID" value="QEG35511.1"/>
    <property type="molecule type" value="Genomic_DNA"/>
</dbReference>
<evidence type="ECO:0000313" key="3">
    <source>
        <dbReference type="Proteomes" id="UP000323917"/>
    </source>
</evidence>
<dbReference type="GO" id="GO:0004316">
    <property type="term" value="F:3-oxoacyl-[acyl-carrier-protein] reductase (NADPH) activity"/>
    <property type="evidence" value="ECO:0007669"/>
    <property type="project" value="UniProtKB-EC"/>
</dbReference>
<evidence type="ECO:0000313" key="2">
    <source>
        <dbReference type="EMBL" id="QEG35511.1"/>
    </source>
</evidence>
<keyword evidence="3" id="KW-1185">Reference proteome</keyword>
<organism evidence="2 3">
    <name type="scientific">Bythopirellula goksoeyrii</name>
    <dbReference type="NCBI Taxonomy" id="1400387"/>
    <lineage>
        <taxon>Bacteria</taxon>
        <taxon>Pseudomonadati</taxon>
        <taxon>Planctomycetota</taxon>
        <taxon>Planctomycetia</taxon>
        <taxon>Pirellulales</taxon>
        <taxon>Lacipirellulaceae</taxon>
        <taxon>Bythopirellula</taxon>
    </lineage>
</organism>
<dbReference type="GO" id="GO:0030497">
    <property type="term" value="P:fatty acid elongation"/>
    <property type="evidence" value="ECO:0007669"/>
    <property type="project" value="TreeGrafter"/>
</dbReference>
<dbReference type="Pfam" id="PF13561">
    <property type="entry name" value="adh_short_C2"/>
    <property type="match status" value="1"/>
</dbReference>
<dbReference type="PRINTS" id="PR00080">
    <property type="entry name" value="SDRFAMILY"/>
</dbReference>
<dbReference type="PANTHER" id="PTHR42760:SF40">
    <property type="entry name" value="3-OXOACYL-[ACYL-CARRIER-PROTEIN] REDUCTASE, CHLOROPLASTIC"/>
    <property type="match status" value="1"/>
</dbReference>
<dbReference type="KEGG" id="bgok:Pr1d_28120"/>